<evidence type="ECO:0000313" key="6">
    <source>
        <dbReference type="EMBL" id="KAK8898886.1"/>
    </source>
</evidence>
<keyword evidence="2" id="KW-0808">Transferase</keyword>
<name>A0ABR2L6B7_9EUKA</name>
<dbReference type="Proteomes" id="UP001470230">
    <property type="component" value="Unassembled WGS sequence"/>
</dbReference>
<accession>A0ABR2L6B7</accession>
<comment type="similarity">
    <text evidence="1">Belongs to the NAD kinase family.</text>
</comment>
<dbReference type="InterPro" id="IPR002504">
    <property type="entry name" value="NADK"/>
</dbReference>
<dbReference type="HAMAP" id="MF_00361">
    <property type="entry name" value="NAD_kinase"/>
    <property type="match status" value="1"/>
</dbReference>
<dbReference type="Gene3D" id="2.60.200.30">
    <property type="entry name" value="Probable inorganic polyphosphate/atp-NAD kinase, domain 2"/>
    <property type="match status" value="1"/>
</dbReference>
<evidence type="ECO:0000313" key="7">
    <source>
        <dbReference type="Proteomes" id="UP001470230"/>
    </source>
</evidence>
<evidence type="ECO:0000256" key="4">
    <source>
        <dbReference type="ARBA" id="ARBA00022857"/>
    </source>
</evidence>
<dbReference type="SUPFAM" id="SSF111331">
    <property type="entry name" value="NAD kinase/diacylglycerol kinase-like"/>
    <property type="match status" value="1"/>
</dbReference>
<evidence type="ECO:0000256" key="3">
    <source>
        <dbReference type="ARBA" id="ARBA00022777"/>
    </source>
</evidence>
<dbReference type="InterPro" id="IPR017438">
    <property type="entry name" value="ATP-NAD_kinase_N"/>
</dbReference>
<proteinExistence type="inferred from homology"/>
<evidence type="ECO:0000256" key="2">
    <source>
        <dbReference type="ARBA" id="ARBA00022679"/>
    </source>
</evidence>
<evidence type="ECO:0000256" key="1">
    <source>
        <dbReference type="ARBA" id="ARBA00010995"/>
    </source>
</evidence>
<keyword evidence="4" id="KW-0521">NADP</keyword>
<dbReference type="InterPro" id="IPR017437">
    <property type="entry name" value="ATP-NAD_kinase_PpnK-typ_C"/>
</dbReference>
<dbReference type="PANTHER" id="PTHR20275:SF0">
    <property type="entry name" value="NAD KINASE"/>
    <property type="match status" value="1"/>
</dbReference>
<keyword evidence="3" id="KW-0418">Kinase</keyword>
<dbReference type="PANTHER" id="PTHR20275">
    <property type="entry name" value="NAD KINASE"/>
    <property type="match status" value="1"/>
</dbReference>
<comment type="caution">
    <text evidence="6">The sequence shown here is derived from an EMBL/GenBank/DDBJ whole genome shotgun (WGS) entry which is preliminary data.</text>
</comment>
<evidence type="ECO:0008006" key="8">
    <source>
        <dbReference type="Google" id="ProtNLM"/>
    </source>
</evidence>
<dbReference type="EMBL" id="JAPFFF010000001">
    <property type="protein sequence ID" value="KAK8898886.1"/>
    <property type="molecule type" value="Genomic_DNA"/>
</dbReference>
<gene>
    <name evidence="6" type="ORF">M9Y10_001178</name>
</gene>
<evidence type="ECO:0000256" key="5">
    <source>
        <dbReference type="ARBA" id="ARBA00023027"/>
    </source>
</evidence>
<dbReference type="Pfam" id="PF20143">
    <property type="entry name" value="NAD_kinase_C"/>
    <property type="match status" value="1"/>
</dbReference>
<protein>
    <recommendedName>
        <fullName evidence="8">ATP-NAD kinase family protein</fullName>
    </recommendedName>
</protein>
<dbReference type="Gene3D" id="3.40.50.10330">
    <property type="entry name" value="Probable inorganic polyphosphate/atp-NAD kinase, domain 1"/>
    <property type="match status" value="1"/>
</dbReference>
<reference evidence="6 7" key="1">
    <citation type="submission" date="2024-04" db="EMBL/GenBank/DDBJ databases">
        <title>Tritrichomonas musculus Genome.</title>
        <authorList>
            <person name="Alves-Ferreira E."/>
            <person name="Grigg M."/>
            <person name="Lorenzi H."/>
            <person name="Galac M."/>
        </authorList>
    </citation>
    <scope>NUCLEOTIDE SEQUENCE [LARGE SCALE GENOMIC DNA]</scope>
    <source>
        <strain evidence="6 7">EAF2021</strain>
    </source>
</reference>
<keyword evidence="5" id="KW-0520">NAD</keyword>
<keyword evidence="7" id="KW-1185">Reference proteome</keyword>
<dbReference type="InterPro" id="IPR016064">
    <property type="entry name" value="NAD/diacylglycerol_kinase_sf"/>
</dbReference>
<sequence>MELHIPKSINPKKKDESSFVHHQKSMIKLEWPHQPTSVAIFIQSTIADIDNLLQGMKQFLVERCGLKISEDKYTDEDFIIAIGTDGFNLDVSYYFQDREVPPILSLTPHKKGFISFLELASFSVFIPQVIRGNCFILPRCRLLVEYHSLQGIERICVLNDVVVNRDPLSGALLLNCSCNDFCFSQLHGDGVIISTPTGSTAYNKGAGGALVHPLLPIFMMTPICALSLSARPIIFPQTAVLKISLDNSKDLKKGPQLAYLTVDGQKHIRFSPGEELIISVSPYPYQSILMNKSIADWPVRLAGLMGWNERKHQKALPPDPVKK</sequence>
<organism evidence="6 7">
    <name type="scientific">Tritrichomonas musculus</name>
    <dbReference type="NCBI Taxonomy" id="1915356"/>
    <lineage>
        <taxon>Eukaryota</taxon>
        <taxon>Metamonada</taxon>
        <taxon>Parabasalia</taxon>
        <taxon>Tritrichomonadida</taxon>
        <taxon>Tritrichomonadidae</taxon>
        <taxon>Tritrichomonas</taxon>
    </lineage>
</organism>